<dbReference type="EMBL" id="CP001157">
    <property type="protein sequence ID" value="ACO78049.1"/>
    <property type="molecule type" value="Genomic_DNA"/>
</dbReference>
<protein>
    <submittedName>
        <fullName evidence="1">Uncharacterized protein</fullName>
    </submittedName>
</protein>
<gene>
    <name evidence="1" type="ordered locus">Avin_18370</name>
</gene>
<keyword evidence="2" id="KW-1185">Reference proteome</keyword>
<accession>C1DDS8</accession>
<organism evidence="1 2">
    <name type="scientific">Azotobacter vinelandii (strain DJ / ATCC BAA-1303)</name>
    <dbReference type="NCBI Taxonomy" id="322710"/>
    <lineage>
        <taxon>Bacteria</taxon>
        <taxon>Pseudomonadati</taxon>
        <taxon>Pseudomonadota</taxon>
        <taxon>Gammaproteobacteria</taxon>
        <taxon>Pseudomonadales</taxon>
        <taxon>Pseudomonadaceae</taxon>
        <taxon>Azotobacter</taxon>
    </lineage>
</organism>
<dbReference type="AlphaFoldDB" id="C1DDS8"/>
<reference evidence="1 2" key="1">
    <citation type="journal article" date="2009" name="J. Bacteriol.">
        <title>Genome sequence of Azotobacter vinelandii, an obligate aerobe specialized to support diverse anaerobic metabolic processes.</title>
        <authorList>
            <person name="Setubal J.C."/>
            <person name="dos Santos P."/>
            <person name="Goldman B.S."/>
            <person name="Ertesvag H."/>
            <person name="Espin G."/>
            <person name="Rubio L.M."/>
            <person name="Valla S."/>
            <person name="Almeida N.F."/>
            <person name="Balasubramanian D."/>
            <person name="Cromes L."/>
            <person name="Curatti L."/>
            <person name="Du Z."/>
            <person name="Godsy E."/>
            <person name="Goodner B."/>
            <person name="Hellner-Burris K."/>
            <person name="Hernandez J.A."/>
            <person name="Houmiel K."/>
            <person name="Imperial J."/>
            <person name="Kennedy C."/>
            <person name="Larson T.J."/>
            <person name="Latreille P."/>
            <person name="Ligon L.S."/>
            <person name="Lu J."/>
            <person name="Maerk M."/>
            <person name="Miller N.M."/>
            <person name="Norton S."/>
            <person name="O'Carroll I.P."/>
            <person name="Paulsen I."/>
            <person name="Raulfs E.C."/>
            <person name="Roemer R."/>
            <person name="Rosser J."/>
            <person name="Segura D."/>
            <person name="Slater S."/>
            <person name="Stricklin S.L."/>
            <person name="Studholme D.J."/>
            <person name="Sun J."/>
            <person name="Viana C.J."/>
            <person name="Wallin E."/>
            <person name="Wang B."/>
            <person name="Wheeler C."/>
            <person name="Zhu H."/>
            <person name="Dean D.R."/>
            <person name="Dixon R."/>
            <person name="Wood D."/>
        </authorList>
    </citation>
    <scope>NUCLEOTIDE SEQUENCE [LARGE SCALE GENOMIC DNA]</scope>
    <source>
        <strain evidence="2">DJ / ATCC BAA-1303</strain>
    </source>
</reference>
<dbReference type="EnsemblBacteria" id="ACO78049">
    <property type="protein sequence ID" value="ACO78049"/>
    <property type="gene ID" value="Avin_18370"/>
</dbReference>
<dbReference type="RefSeq" id="WP_012700458.1">
    <property type="nucleotide sequence ID" value="NC_012560.1"/>
</dbReference>
<dbReference type="OrthoDB" id="7041819at2"/>
<evidence type="ECO:0000313" key="1">
    <source>
        <dbReference type="EMBL" id="ACO78049.1"/>
    </source>
</evidence>
<dbReference type="GeneID" id="88185086"/>
<evidence type="ECO:0000313" key="2">
    <source>
        <dbReference type="Proteomes" id="UP000002424"/>
    </source>
</evidence>
<dbReference type="Proteomes" id="UP000002424">
    <property type="component" value="Chromosome"/>
</dbReference>
<proteinExistence type="predicted"/>
<dbReference type="KEGG" id="avn:Avin_18370"/>
<dbReference type="HOGENOM" id="CLU_198755_0_0_6"/>
<sequence>MSTAGVNLALLAKVNHFLAAKGERQIKRCQPDSDRYEELGSLYLIEMASGEVLDHHVDIEAFAEKIGLA</sequence>
<name>C1DDS8_AZOVD</name>